<organism evidence="1 2">
    <name type="scientific">Haemaphysalis longicornis</name>
    <name type="common">Bush tick</name>
    <dbReference type="NCBI Taxonomy" id="44386"/>
    <lineage>
        <taxon>Eukaryota</taxon>
        <taxon>Metazoa</taxon>
        <taxon>Ecdysozoa</taxon>
        <taxon>Arthropoda</taxon>
        <taxon>Chelicerata</taxon>
        <taxon>Arachnida</taxon>
        <taxon>Acari</taxon>
        <taxon>Parasitiformes</taxon>
        <taxon>Ixodida</taxon>
        <taxon>Ixodoidea</taxon>
        <taxon>Ixodidae</taxon>
        <taxon>Haemaphysalinae</taxon>
        <taxon>Haemaphysalis</taxon>
    </lineage>
</organism>
<name>A0A9J6G9N7_HAELO</name>
<comment type="caution">
    <text evidence="1">The sequence shown here is derived from an EMBL/GenBank/DDBJ whole genome shotgun (WGS) entry which is preliminary data.</text>
</comment>
<dbReference type="Proteomes" id="UP000821853">
    <property type="component" value="Chromosome 3"/>
</dbReference>
<gene>
    <name evidence="1" type="ORF">HPB48_018996</name>
</gene>
<dbReference type="VEuPathDB" id="VectorBase:HLOH_052784"/>
<dbReference type="EMBL" id="JABSTR010000005">
    <property type="protein sequence ID" value="KAH9372053.1"/>
    <property type="molecule type" value="Genomic_DNA"/>
</dbReference>
<evidence type="ECO:0000313" key="1">
    <source>
        <dbReference type="EMBL" id="KAH9372053.1"/>
    </source>
</evidence>
<accession>A0A9J6G9N7</accession>
<keyword evidence="2" id="KW-1185">Reference proteome</keyword>
<protein>
    <submittedName>
        <fullName evidence="1">Uncharacterized protein</fullName>
    </submittedName>
</protein>
<proteinExistence type="predicted"/>
<sequence length="137" mass="15310">MNPAFHQEHRLARAKALHTAHASHPTTLHVDAAEYPDCAACFAVVVNSRGDSVARVRSPGFTLKFVKKSLLPWTLQLPRPPQYCPTRRWLFGTLQRVVYPPHNTHPADSTESACTLPTPDMDTGPFVPSEVKSWLTR</sequence>
<evidence type="ECO:0000313" key="2">
    <source>
        <dbReference type="Proteomes" id="UP000821853"/>
    </source>
</evidence>
<reference evidence="1 2" key="1">
    <citation type="journal article" date="2020" name="Cell">
        <title>Large-Scale Comparative Analyses of Tick Genomes Elucidate Their Genetic Diversity and Vector Capacities.</title>
        <authorList>
            <consortium name="Tick Genome and Microbiome Consortium (TIGMIC)"/>
            <person name="Jia N."/>
            <person name="Wang J."/>
            <person name="Shi W."/>
            <person name="Du L."/>
            <person name="Sun Y."/>
            <person name="Zhan W."/>
            <person name="Jiang J.F."/>
            <person name="Wang Q."/>
            <person name="Zhang B."/>
            <person name="Ji P."/>
            <person name="Bell-Sakyi L."/>
            <person name="Cui X.M."/>
            <person name="Yuan T.T."/>
            <person name="Jiang B.G."/>
            <person name="Yang W.F."/>
            <person name="Lam T.T."/>
            <person name="Chang Q.C."/>
            <person name="Ding S.J."/>
            <person name="Wang X.J."/>
            <person name="Zhu J.G."/>
            <person name="Ruan X.D."/>
            <person name="Zhao L."/>
            <person name="Wei J.T."/>
            <person name="Ye R.Z."/>
            <person name="Que T.C."/>
            <person name="Du C.H."/>
            <person name="Zhou Y.H."/>
            <person name="Cheng J.X."/>
            <person name="Dai P.F."/>
            <person name="Guo W.B."/>
            <person name="Han X.H."/>
            <person name="Huang E.J."/>
            <person name="Li L.F."/>
            <person name="Wei W."/>
            <person name="Gao Y.C."/>
            <person name="Liu J.Z."/>
            <person name="Shao H.Z."/>
            <person name="Wang X."/>
            <person name="Wang C.C."/>
            <person name="Yang T.C."/>
            <person name="Huo Q.B."/>
            <person name="Li W."/>
            <person name="Chen H.Y."/>
            <person name="Chen S.E."/>
            <person name="Zhou L.G."/>
            <person name="Ni X.B."/>
            <person name="Tian J.H."/>
            <person name="Sheng Y."/>
            <person name="Liu T."/>
            <person name="Pan Y.S."/>
            <person name="Xia L.Y."/>
            <person name="Li J."/>
            <person name="Zhao F."/>
            <person name="Cao W.C."/>
        </authorList>
    </citation>
    <scope>NUCLEOTIDE SEQUENCE [LARGE SCALE GENOMIC DNA]</scope>
    <source>
        <strain evidence="1">HaeL-2018</strain>
    </source>
</reference>
<dbReference type="AlphaFoldDB" id="A0A9J6G9N7"/>